<dbReference type="InterPro" id="IPR001494">
    <property type="entry name" value="Importin-beta_N"/>
</dbReference>
<dbReference type="SMART" id="SM00913">
    <property type="entry name" value="IBN_N"/>
    <property type="match status" value="1"/>
</dbReference>
<evidence type="ECO:0000256" key="5">
    <source>
        <dbReference type="ARBA" id="ARBA00022927"/>
    </source>
</evidence>
<evidence type="ECO:0000256" key="1">
    <source>
        <dbReference type="ARBA" id="ARBA00004123"/>
    </source>
</evidence>
<sequence>MDRDTLLKSLAGTLDANPQTRKESEQQLHQFEKQPGFTAYLLDLILEPNVQLGIQISAAIFFKNRISNHWLKPEDKVNVAFIQDFEKPAIKEKLVQTLMQTYRLPQLRLQLTTSIQKVLNAEKWEELLSVIKSLISDQSNIDHLYTGLLCLYEYSKNYRWMSLETGTGTNPVFEDITTELFPILEPLVSKLIDETDDAAVAVGDELLYLIVKIFKFITFSTLPSYFTQDESKLGNWCHYHILIINKPLPKSVMQEESIELRSANPRIKTVKWCFGNLHRLLARHGGGYSTMDKNSEFASKFVTQFVPQILNVYWSIIENWSQKKIWLSEASLYRMILFLEQLIETPAWPLIEEKLEAIVQHVLLPTLSATKETVEMYEDEPEEYIRRYFDVNRESNTSDVASINFLYRLSSKKFKSTINILLTIINDIMSRRAQAGKDDLQTAMEVEGALRVLSTLGYKLDKKFSPVYGKVDQILQTFVFPELSPETISSTPFLTARACGTIALFTHKYTDQQILQDIFQGIVRCFQTQDQLPIQLTAVDALRTLVEEDLVAEHIADQAPQLMGTLLDMSKKFESDILTSVMEAFVEKFAKNLEPYAYELASRLSEQFIQIASQLLDLQATNNTDIEKEYQAEGLLNTLTTLVIAMNTSTQVASSLEPVLKEMIKFVLENAMVTFLPETVEILESIVYSTEQLSPIMWELYQSCIDSFETYALEYFDTFQPFFETVINHGFSKNEETIESPHVQSLIGVCFNILKSEEVDPNFADCAFELIEMTVLSMNTRFVPFLTRFLPEIFDVFQFLENQDAFDGHMLHHLSVLKIFFSTLYIEPTLTLNFLQEKNFIAPFFQLWFKHSDSFQSVYGCKLQILAGLAILCDATNLNIFEQSQDILPESAELLISNLEVLPHAIRARQEILAKENSVRQFNNDGDEEGEEEEVYEDFEVDEAELEALKQTPIDGVHVFEVFSQKILSLQQDANKYQAIFGGLDANQVDIIGKIIQISQQQRQQQQQ</sequence>
<dbReference type="OrthoDB" id="760868at2759"/>
<gene>
    <name evidence="8" type="ORF">CLIB1423_05S06964</name>
</gene>
<evidence type="ECO:0000313" key="9">
    <source>
        <dbReference type="Proteomes" id="UP000837801"/>
    </source>
</evidence>
<dbReference type="SUPFAM" id="SSF48371">
    <property type="entry name" value="ARM repeat"/>
    <property type="match status" value="1"/>
</dbReference>
<keyword evidence="9" id="KW-1185">Reference proteome</keyword>
<dbReference type="PROSITE" id="PS50166">
    <property type="entry name" value="IMPORTIN_B_NT"/>
    <property type="match status" value="1"/>
</dbReference>
<evidence type="ECO:0000256" key="6">
    <source>
        <dbReference type="ARBA" id="ARBA00023242"/>
    </source>
</evidence>
<dbReference type="EMBL" id="CAKXYY010000005">
    <property type="protein sequence ID" value="CAH2352159.1"/>
    <property type="molecule type" value="Genomic_DNA"/>
</dbReference>
<evidence type="ECO:0000313" key="8">
    <source>
        <dbReference type="EMBL" id="CAH2352159.1"/>
    </source>
</evidence>
<dbReference type="InterPro" id="IPR013713">
    <property type="entry name" value="XPO2_central"/>
</dbReference>
<evidence type="ECO:0000256" key="2">
    <source>
        <dbReference type="ARBA" id="ARBA00004496"/>
    </source>
</evidence>
<dbReference type="Pfam" id="PF03810">
    <property type="entry name" value="IBN_N"/>
    <property type="match status" value="1"/>
</dbReference>
<dbReference type="PANTHER" id="PTHR10997:SF28">
    <property type="entry name" value="IMPORTIN BETA SMX1"/>
    <property type="match status" value="1"/>
</dbReference>
<dbReference type="PANTHER" id="PTHR10997">
    <property type="entry name" value="IMPORTIN-7, 8, 11"/>
    <property type="match status" value="1"/>
</dbReference>
<keyword evidence="6" id="KW-0539">Nucleus</keyword>
<dbReference type="Pfam" id="PF08506">
    <property type="entry name" value="Cse1"/>
    <property type="match status" value="1"/>
</dbReference>
<feature type="domain" description="Importin N-terminal" evidence="7">
    <location>
        <begin position="24"/>
        <end position="100"/>
    </location>
</feature>
<organism evidence="8 9">
    <name type="scientific">[Candida] railenensis</name>
    <dbReference type="NCBI Taxonomy" id="45579"/>
    <lineage>
        <taxon>Eukaryota</taxon>
        <taxon>Fungi</taxon>
        <taxon>Dikarya</taxon>
        <taxon>Ascomycota</taxon>
        <taxon>Saccharomycotina</taxon>
        <taxon>Pichiomycetes</taxon>
        <taxon>Debaryomycetaceae</taxon>
        <taxon>Kurtzmaniella</taxon>
    </lineage>
</organism>
<evidence type="ECO:0000256" key="3">
    <source>
        <dbReference type="ARBA" id="ARBA00022448"/>
    </source>
</evidence>
<evidence type="ECO:0000259" key="7">
    <source>
        <dbReference type="PROSITE" id="PS50166"/>
    </source>
</evidence>
<dbReference type="Gene3D" id="1.25.10.10">
    <property type="entry name" value="Leucine-rich Repeat Variant"/>
    <property type="match status" value="1"/>
</dbReference>
<dbReference type="GO" id="GO:0005829">
    <property type="term" value="C:cytosol"/>
    <property type="evidence" value="ECO:0007669"/>
    <property type="project" value="TreeGrafter"/>
</dbReference>
<protein>
    <submittedName>
        <fullName evidence="8">Importin beta SMX1</fullName>
    </submittedName>
</protein>
<dbReference type="InterPro" id="IPR016024">
    <property type="entry name" value="ARM-type_fold"/>
</dbReference>
<evidence type="ECO:0000256" key="4">
    <source>
        <dbReference type="ARBA" id="ARBA00022490"/>
    </source>
</evidence>
<dbReference type="GO" id="GO:0006606">
    <property type="term" value="P:protein import into nucleus"/>
    <property type="evidence" value="ECO:0007669"/>
    <property type="project" value="TreeGrafter"/>
</dbReference>
<accession>A0A9P0QNU1</accession>
<keyword evidence="3" id="KW-0813">Transport</keyword>
<dbReference type="GO" id="GO:0031267">
    <property type="term" value="F:small GTPase binding"/>
    <property type="evidence" value="ECO:0007669"/>
    <property type="project" value="InterPro"/>
</dbReference>
<dbReference type="InterPro" id="IPR011989">
    <property type="entry name" value="ARM-like"/>
</dbReference>
<reference evidence="8" key="1">
    <citation type="submission" date="2022-03" db="EMBL/GenBank/DDBJ databases">
        <authorList>
            <person name="Legras J.-L."/>
            <person name="Devillers H."/>
            <person name="Grondin C."/>
        </authorList>
    </citation>
    <scope>NUCLEOTIDE SEQUENCE</scope>
    <source>
        <strain evidence="8">CLIB 1423</strain>
    </source>
</reference>
<keyword evidence="4" id="KW-0963">Cytoplasm</keyword>
<dbReference type="Proteomes" id="UP000837801">
    <property type="component" value="Unassembled WGS sequence"/>
</dbReference>
<comment type="subcellular location">
    <subcellularLocation>
        <location evidence="2">Cytoplasm</location>
    </subcellularLocation>
    <subcellularLocation>
        <location evidence="1">Nucleus</location>
    </subcellularLocation>
</comment>
<dbReference type="AlphaFoldDB" id="A0A9P0QNU1"/>
<proteinExistence type="predicted"/>
<name>A0A9P0QNU1_9ASCO</name>
<dbReference type="GO" id="GO:0005635">
    <property type="term" value="C:nuclear envelope"/>
    <property type="evidence" value="ECO:0007669"/>
    <property type="project" value="TreeGrafter"/>
</dbReference>
<comment type="caution">
    <text evidence="8">The sequence shown here is derived from an EMBL/GenBank/DDBJ whole genome shotgun (WGS) entry which is preliminary data.</text>
</comment>
<keyword evidence="5" id="KW-0653">Protein transport</keyword>